<dbReference type="OrthoDB" id="2015333at2759"/>
<dbReference type="PROSITE" id="PS51258">
    <property type="entry name" value="MHD1"/>
    <property type="match status" value="1"/>
</dbReference>
<dbReference type="EMBL" id="DS113642">
    <property type="protein sequence ID" value="EAX99304.1"/>
    <property type="molecule type" value="Genomic_DNA"/>
</dbReference>
<feature type="domain" description="MHD1" evidence="1">
    <location>
        <begin position="705"/>
        <end position="829"/>
    </location>
</feature>
<accession>A2F6Z9</accession>
<dbReference type="InterPro" id="IPR014770">
    <property type="entry name" value="Munc13_1"/>
</dbReference>
<dbReference type="SMR" id="A2F6Z9"/>
<evidence type="ECO:0000259" key="1">
    <source>
        <dbReference type="PROSITE" id="PS51258"/>
    </source>
</evidence>
<dbReference type="KEGG" id="tva:4757114"/>
<dbReference type="VEuPathDB" id="TrichDB:TVAGG3_0853010"/>
<dbReference type="AlphaFoldDB" id="A2F6Z9"/>
<reference evidence="2" key="1">
    <citation type="submission" date="2006-10" db="EMBL/GenBank/DDBJ databases">
        <authorList>
            <person name="Amadeo P."/>
            <person name="Zhao Q."/>
            <person name="Wortman J."/>
            <person name="Fraser-Liggett C."/>
            <person name="Carlton J."/>
        </authorList>
    </citation>
    <scope>NUCLEOTIDE SEQUENCE</scope>
    <source>
        <strain evidence="2">G3</strain>
    </source>
</reference>
<keyword evidence="3" id="KW-1185">Reference proteome</keyword>
<name>A2F6Z9_TRIV3</name>
<dbReference type="RefSeq" id="XP_001312234.1">
    <property type="nucleotide sequence ID" value="XM_001312233.1"/>
</dbReference>
<sequence length="1124" mass="128686">MENNMFEELLEMANEIVEGANNEEQISEEKSLEKGKANISTFLRNLSPLHYELLVHDMAVPLFGTLFDSETGALTPFGAVFAEDFSIISQDVPVYMSYFSKYSRAPSLNRLGEETMTPLSLFKFLQAIFESPGTLLPALQSEQPVLSSFIVIVFSNIRTLASKITFFDVYMEIKSIIDSVEAEDKTFITDIVEDALGEASLTSYIGRGTKYLSDEVRAYVIKETGATQQILDELQSKIGHTTNYLMFNTYLHQQANTYESTWTKSFSSTKEMFKDAEQNLISLSQKVGEMIAKSPPTGNIHFRIKVTWDQKFQNTQVSNSAFVEFTYLGYTIRASLSSGYAEFALPFYDKPQDISGTIYYISEKRKDTPFQVADANAYRVLYTFLISGVSKDYTKTEKFKKHGKLISILCGEVNIGAIIMKSDGVPINQSQISDDSVDLYVLLDYMTTKLVIDWTRTSGRMSLVPPQDFFIAIIDYSMRHAIPATTVFVLILRKLYEGWCDAESYLNAFTVLFMVTRNAIELCKSTETVKDTFNGIVNDMQKKVPLELYNRLKNPVRYEKSSLMSLLTLTGLIVDSDFRTLLDKFLKEAKSYFVKSIFVTLKPVESDSPTTDEAMVLWEYVKGYKRNTRNSTASTGSIEGLNDPKNFTFSVTGLADSMSIISQRSKFVKTYYENNVVPADFRTISGDTELFQTLSIYLVKVFLKLPIQLNDKALFKFVLAYREVWEFLKFGPEYSPYKLFFDIVLEWISSISGRLIEWTQRAVDIDTFEVDNDSEMTSTSIGDLMTMFSQSFSFVKSLKWKNKNIVEIILTYIASCDGCLRLYTKLLTYRIIKYFPKDIIVKTTDNQYVLSAMKQVESYNIESATPQQMYVMINDFSMIKPKWECFVQNFRPLIGAAPVPEHLLDPVPYVYDIMNVIPSLFSSLIEYEVYDYVSKRLWVENSSFKKIFIKKASKKVLHPEFSSRGSMFFNDLFEKCTQFIETRADQLVNHISKENMMSMLGGFFSGLDAGLMNLMISEEPIKHKRIVTIMNFIQDVLATLFEPMKDNFGVTASLYVKWAWRSKLLLDNINIEPLNSVTKMNTESGQRGLIFYILSRSYTNDRYSVYSAQQRDLTYIGMRFSSLL</sequence>
<dbReference type="Proteomes" id="UP000001542">
    <property type="component" value="Unassembled WGS sequence"/>
</dbReference>
<proteinExistence type="predicted"/>
<dbReference type="Gene3D" id="1.10.357.50">
    <property type="match status" value="1"/>
</dbReference>
<evidence type="ECO:0000313" key="3">
    <source>
        <dbReference type="Proteomes" id="UP000001542"/>
    </source>
</evidence>
<evidence type="ECO:0000313" key="2">
    <source>
        <dbReference type="EMBL" id="EAX99304.1"/>
    </source>
</evidence>
<protein>
    <recommendedName>
        <fullName evidence="1">MHD1 domain-containing protein</fullName>
    </recommendedName>
</protein>
<dbReference type="VEuPathDB" id="TrichDB:TVAG_152230"/>
<dbReference type="InParanoid" id="A2F6Z9"/>
<reference evidence="2" key="2">
    <citation type="journal article" date="2007" name="Science">
        <title>Draft genome sequence of the sexually transmitted pathogen Trichomonas vaginalis.</title>
        <authorList>
            <person name="Carlton J.M."/>
            <person name="Hirt R.P."/>
            <person name="Silva J.C."/>
            <person name="Delcher A.L."/>
            <person name="Schatz M."/>
            <person name="Zhao Q."/>
            <person name="Wortman J.R."/>
            <person name="Bidwell S.L."/>
            <person name="Alsmark U.C.M."/>
            <person name="Besteiro S."/>
            <person name="Sicheritz-Ponten T."/>
            <person name="Noel C.J."/>
            <person name="Dacks J.B."/>
            <person name="Foster P.G."/>
            <person name="Simillion C."/>
            <person name="Van de Peer Y."/>
            <person name="Miranda-Saavedra D."/>
            <person name="Barton G.J."/>
            <person name="Westrop G.D."/>
            <person name="Mueller S."/>
            <person name="Dessi D."/>
            <person name="Fiori P.L."/>
            <person name="Ren Q."/>
            <person name="Paulsen I."/>
            <person name="Zhang H."/>
            <person name="Bastida-Corcuera F.D."/>
            <person name="Simoes-Barbosa A."/>
            <person name="Brown M.T."/>
            <person name="Hayes R.D."/>
            <person name="Mukherjee M."/>
            <person name="Okumura C.Y."/>
            <person name="Schneider R."/>
            <person name="Smith A.J."/>
            <person name="Vanacova S."/>
            <person name="Villalvazo M."/>
            <person name="Haas B.J."/>
            <person name="Pertea M."/>
            <person name="Feldblyum T.V."/>
            <person name="Utterback T.R."/>
            <person name="Shu C.L."/>
            <person name="Osoegawa K."/>
            <person name="de Jong P.J."/>
            <person name="Hrdy I."/>
            <person name="Horvathova L."/>
            <person name="Zubacova Z."/>
            <person name="Dolezal P."/>
            <person name="Malik S.B."/>
            <person name="Logsdon J.M. Jr."/>
            <person name="Henze K."/>
            <person name="Gupta A."/>
            <person name="Wang C.C."/>
            <person name="Dunne R.L."/>
            <person name="Upcroft J.A."/>
            <person name="Upcroft P."/>
            <person name="White O."/>
            <person name="Salzberg S.L."/>
            <person name="Tang P."/>
            <person name="Chiu C.-H."/>
            <person name="Lee Y.-S."/>
            <person name="Embley T.M."/>
            <person name="Coombs G.H."/>
            <person name="Mottram J.C."/>
            <person name="Tachezy J."/>
            <person name="Fraser-Liggett C.M."/>
            <person name="Johnson P.J."/>
        </authorList>
    </citation>
    <scope>NUCLEOTIDE SEQUENCE [LARGE SCALE GENOMIC DNA]</scope>
    <source>
        <strain evidence="2">G3</strain>
    </source>
</reference>
<gene>
    <name evidence="2" type="ORF">TVAG_152230</name>
</gene>
<organism evidence="2 3">
    <name type="scientific">Trichomonas vaginalis (strain ATCC PRA-98 / G3)</name>
    <dbReference type="NCBI Taxonomy" id="412133"/>
    <lineage>
        <taxon>Eukaryota</taxon>
        <taxon>Metamonada</taxon>
        <taxon>Parabasalia</taxon>
        <taxon>Trichomonadida</taxon>
        <taxon>Trichomonadidae</taxon>
        <taxon>Trichomonas</taxon>
    </lineage>
</organism>